<evidence type="ECO:0000256" key="5">
    <source>
        <dbReference type="ARBA" id="ARBA00023136"/>
    </source>
</evidence>
<reference evidence="8" key="1">
    <citation type="submission" date="2018-05" db="EMBL/GenBank/DDBJ databases">
        <authorList>
            <person name="Lanie J.A."/>
            <person name="Ng W.-L."/>
            <person name="Kazmierczak K.M."/>
            <person name="Andrzejewski T.M."/>
            <person name="Davidsen T.M."/>
            <person name="Wayne K.J."/>
            <person name="Tettelin H."/>
            <person name="Glass J.I."/>
            <person name="Rusch D."/>
            <person name="Podicherti R."/>
            <person name="Tsui H.-C.T."/>
            <person name="Winkler M.E."/>
        </authorList>
    </citation>
    <scope>NUCLEOTIDE SEQUENCE</scope>
</reference>
<organism evidence="8">
    <name type="scientific">marine metagenome</name>
    <dbReference type="NCBI Taxonomy" id="408172"/>
    <lineage>
        <taxon>unclassified sequences</taxon>
        <taxon>metagenomes</taxon>
        <taxon>ecological metagenomes</taxon>
    </lineage>
</organism>
<evidence type="ECO:0000256" key="6">
    <source>
        <dbReference type="SAM" id="Phobius"/>
    </source>
</evidence>
<protein>
    <recommendedName>
        <fullName evidence="7">MrpA C-terminal/MbhD domain-containing protein</fullName>
    </recommendedName>
</protein>
<feature type="transmembrane region" description="Helical" evidence="6">
    <location>
        <begin position="84"/>
        <end position="101"/>
    </location>
</feature>
<evidence type="ECO:0000256" key="3">
    <source>
        <dbReference type="ARBA" id="ARBA00022692"/>
    </source>
</evidence>
<evidence type="ECO:0000256" key="4">
    <source>
        <dbReference type="ARBA" id="ARBA00022989"/>
    </source>
</evidence>
<comment type="subcellular location">
    <subcellularLocation>
        <location evidence="1">Cell membrane</location>
        <topology evidence="1">Multi-pass membrane protein</topology>
    </subcellularLocation>
</comment>
<keyword evidence="4 6" id="KW-1133">Transmembrane helix</keyword>
<keyword evidence="5 6" id="KW-0472">Membrane</keyword>
<evidence type="ECO:0000259" key="7">
    <source>
        <dbReference type="Pfam" id="PF13244"/>
    </source>
</evidence>
<feature type="non-terminal residue" evidence="8">
    <location>
        <position position="1"/>
    </location>
</feature>
<evidence type="ECO:0000313" key="8">
    <source>
        <dbReference type="EMBL" id="SVD50451.1"/>
    </source>
</evidence>
<sequence length="102" mass="10584">VLGIGLLLFLLLTAVAIVWVRNLFAVVILSGIYSLLMAGTFTILDAVDVAFTEAAVGAGISTVLLLGALSLVGQEDLAQHRRTVVPISVVILAGVLLIYAVP</sequence>
<dbReference type="Pfam" id="PF13244">
    <property type="entry name" value="MbhD"/>
    <property type="match status" value="1"/>
</dbReference>
<gene>
    <name evidence="8" type="ORF">METZ01_LOCUS403305</name>
</gene>
<feature type="domain" description="MrpA C-terminal/MbhD" evidence="7">
    <location>
        <begin position="8"/>
        <end position="71"/>
    </location>
</feature>
<evidence type="ECO:0000256" key="1">
    <source>
        <dbReference type="ARBA" id="ARBA00004651"/>
    </source>
</evidence>
<feature type="transmembrane region" description="Helical" evidence="6">
    <location>
        <begin position="54"/>
        <end position="72"/>
    </location>
</feature>
<dbReference type="InterPro" id="IPR025383">
    <property type="entry name" value="MrpA_C/MbhD"/>
</dbReference>
<evidence type="ECO:0000256" key="2">
    <source>
        <dbReference type="ARBA" id="ARBA00022475"/>
    </source>
</evidence>
<name>A0A382VX31_9ZZZZ</name>
<accession>A0A382VX31</accession>
<feature type="non-terminal residue" evidence="8">
    <location>
        <position position="102"/>
    </location>
</feature>
<dbReference type="AlphaFoldDB" id="A0A382VX31"/>
<dbReference type="GO" id="GO:0005886">
    <property type="term" value="C:plasma membrane"/>
    <property type="evidence" value="ECO:0007669"/>
    <property type="project" value="UniProtKB-SubCell"/>
</dbReference>
<keyword evidence="3 6" id="KW-0812">Transmembrane</keyword>
<proteinExistence type="predicted"/>
<dbReference type="EMBL" id="UINC01154913">
    <property type="protein sequence ID" value="SVD50451.1"/>
    <property type="molecule type" value="Genomic_DNA"/>
</dbReference>
<keyword evidence="2" id="KW-1003">Cell membrane</keyword>